<evidence type="ECO:0000256" key="6">
    <source>
        <dbReference type="ARBA" id="ARBA00022884"/>
    </source>
</evidence>
<dbReference type="InterPro" id="IPR012933">
    <property type="entry name" value="HicA_mRNA_interferase"/>
</dbReference>
<keyword evidence="9" id="KW-1185">Reference proteome</keyword>
<evidence type="ECO:0000256" key="4">
    <source>
        <dbReference type="ARBA" id="ARBA00022759"/>
    </source>
</evidence>
<sequence length="73" mass="8209">MKARKFRTLLERELGYTVASTKGSHRKLVSEGRPKLIFAWHDGDEIGAAMIRTILVRDVGLTLTEAKEVARRG</sequence>
<evidence type="ECO:0000256" key="3">
    <source>
        <dbReference type="ARBA" id="ARBA00022722"/>
    </source>
</evidence>
<evidence type="ECO:0000256" key="5">
    <source>
        <dbReference type="ARBA" id="ARBA00022801"/>
    </source>
</evidence>
<dbReference type="Gene3D" id="3.30.920.30">
    <property type="entry name" value="Hypothetical protein"/>
    <property type="match status" value="1"/>
</dbReference>
<name>A0ABP4PTI1_9ACTN</name>
<keyword evidence="2" id="KW-1277">Toxin-antitoxin system</keyword>
<dbReference type="Proteomes" id="UP001500393">
    <property type="component" value="Unassembled WGS sequence"/>
</dbReference>
<keyword evidence="4" id="KW-0255">Endonuclease</keyword>
<dbReference type="Pfam" id="PF07927">
    <property type="entry name" value="HicA_toxin"/>
    <property type="match status" value="1"/>
</dbReference>
<keyword evidence="6" id="KW-0694">RNA-binding</keyword>
<organism evidence="8 9">
    <name type="scientific">Kribbella sancticallisti</name>
    <dbReference type="NCBI Taxonomy" id="460087"/>
    <lineage>
        <taxon>Bacteria</taxon>
        <taxon>Bacillati</taxon>
        <taxon>Actinomycetota</taxon>
        <taxon>Actinomycetes</taxon>
        <taxon>Propionibacteriales</taxon>
        <taxon>Kribbellaceae</taxon>
        <taxon>Kribbella</taxon>
    </lineage>
</organism>
<gene>
    <name evidence="8" type="ORF">GCM10009789_49740</name>
</gene>
<dbReference type="InterPro" id="IPR038570">
    <property type="entry name" value="HicA_sf"/>
</dbReference>
<accession>A0ABP4PTI1</accession>
<proteinExistence type="inferred from homology"/>
<evidence type="ECO:0008006" key="10">
    <source>
        <dbReference type="Google" id="ProtNLM"/>
    </source>
</evidence>
<evidence type="ECO:0000256" key="7">
    <source>
        <dbReference type="ARBA" id="ARBA00023016"/>
    </source>
</evidence>
<comment type="similarity">
    <text evidence="1">Belongs to the HicA mRNA interferase family.</text>
</comment>
<evidence type="ECO:0000313" key="9">
    <source>
        <dbReference type="Proteomes" id="UP001500393"/>
    </source>
</evidence>
<keyword evidence="5" id="KW-0378">Hydrolase</keyword>
<keyword evidence="3" id="KW-0540">Nuclease</keyword>
<evidence type="ECO:0000256" key="2">
    <source>
        <dbReference type="ARBA" id="ARBA00022649"/>
    </source>
</evidence>
<comment type="caution">
    <text evidence="8">The sequence shown here is derived from an EMBL/GenBank/DDBJ whole genome shotgun (WGS) entry which is preliminary data.</text>
</comment>
<evidence type="ECO:0000256" key="1">
    <source>
        <dbReference type="ARBA" id="ARBA00006620"/>
    </source>
</evidence>
<keyword evidence="7" id="KW-0346">Stress response</keyword>
<evidence type="ECO:0000313" key="8">
    <source>
        <dbReference type="EMBL" id="GAA1590157.1"/>
    </source>
</evidence>
<protein>
    <recommendedName>
        <fullName evidence="10">Type II toxin-antitoxin system HicA family toxin</fullName>
    </recommendedName>
</protein>
<dbReference type="SUPFAM" id="SSF54786">
    <property type="entry name" value="YcfA/nrd intein domain"/>
    <property type="match status" value="1"/>
</dbReference>
<dbReference type="EMBL" id="BAAAOS010000033">
    <property type="protein sequence ID" value="GAA1590157.1"/>
    <property type="molecule type" value="Genomic_DNA"/>
</dbReference>
<reference evidence="9" key="1">
    <citation type="journal article" date="2019" name="Int. J. Syst. Evol. Microbiol.">
        <title>The Global Catalogue of Microorganisms (GCM) 10K type strain sequencing project: providing services to taxonomists for standard genome sequencing and annotation.</title>
        <authorList>
            <consortium name="The Broad Institute Genomics Platform"/>
            <consortium name="The Broad Institute Genome Sequencing Center for Infectious Disease"/>
            <person name="Wu L."/>
            <person name="Ma J."/>
        </authorList>
    </citation>
    <scope>NUCLEOTIDE SEQUENCE [LARGE SCALE GENOMIC DNA]</scope>
    <source>
        <strain evidence="9">JCM 14969</strain>
    </source>
</reference>